<evidence type="ECO:0000256" key="1">
    <source>
        <dbReference type="SAM" id="Phobius"/>
    </source>
</evidence>
<keyword evidence="3" id="KW-1185">Reference proteome</keyword>
<dbReference type="KEGG" id="rter:IDM49_09260"/>
<dbReference type="EMBL" id="CP061539">
    <property type="protein sequence ID" value="QNV37406.1"/>
    <property type="molecule type" value="Genomic_DNA"/>
</dbReference>
<dbReference type="GeneID" id="96624428"/>
<dbReference type="AlphaFoldDB" id="A0A7H2BCL0"/>
<name>A0A7H2BCL0_9MICC</name>
<feature type="transmembrane region" description="Helical" evidence="1">
    <location>
        <begin position="77"/>
        <end position="100"/>
    </location>
</feature>
<dbReference type="RefSeq" id="WP_190724299.1">
    <property type="nucleotide sequence ID" value="NZ_CP061539.1"/>
</dbReference>
<keyword evidence="1" id="KW-1133">Transmembrane helix</keyword>
<evidence type="ECO:0000313" key="2">
    <source>
        <dbReference type="EMBL" id="QNV37406.1"/>
    </source>
</evidence>
<accession>A0A7H2BCL0</accession>
<evidence type="ECO:0000313" key="3">
    <source>
        <dbReference type="Proteomes" id="UP000516404"/>
    </source>
</evidence>
<keyword evidence="1" id="KW-0472">Membrane</keyword>
<organism evidence="2 3">
    <name type="scientific">Rothia terrae</name>
    <dbReference type="NCBI Taxonomy" id="396015"/>
    <lineage>
        <taxon>Bacteria</taxon>
        <taxon>Bacillati</taxon>
        <taxon>Actinomycetota</taxon>
        <taxon>Actinomycetes</taxon>
        <taxon>Micrococcales</taxon>
        <taxon>Micrococcaceae</taxon>
        <taxon>Rothia</taxon>
    </lineage>
</organism>
<feature type="transmembrane region" description="Helical" evidence="1">
    <location>
        <begin position="45"/>
        <end position="65"/>
    </location>
</feature>
<sequence>MSLPPPPHTPAVDAEAQSEKVKIWRRATWLSILIGFVVLTNTTAFAWVGSIFFTLGIVCASITMAKISALKPPATVYVLYSMVIVFCVMMLLSSLVTAIFSGVSTQYQDCIEQATTISRTQQCSGKMEDNLLNTLTGK</sequence>
<protein>
    <submittedName>
        <fullName evidence="2">Uncharacterized protein</fullName>
    </submittedName>
</protein>
<keyword evidence="1" id="KW-0812">Transmembrane</keyword>
<dbReference type="Proteomes" id="UP000516404">
    <property type="component" value="Chromosome"/>
</dbReference>
<proteinExistence type="predicted"/>
<reference evidence="2 3" key="1">
    <citation type="submission" date="2020-09" db="EMBL/GenBank/DDBJ databases">
        <title>Investigation of environmental microbes.</title>
        <authorList>
            <person name="Ou Y."/>
            <person name="Kang Q."/>
        </authorList>
    </citation>
    <scope>NUCLEOTIDE SEQUENCE [LARGE SCALE GENOMIC DNA]</scope>
    <source>
        <strain evidence="2 3">KJZ-14</strain>
    </source>
</reference>
<gene>
    <name evidence="2" type="ORF">IDM49_09260</name>
</gene>